<protein>
    <submittedName>
        <fullName evidence="2">Thioredoxin family protein</fullName>
    </submittedName>
</protein>
<sequence length="303" mass="32491">MATIDGAPAGVQEWLSMQTTGTLDLERVRHLLATDGVLVFAGRESVGAEQVHSQLSSMPSGLGVVELNLVPASDPRIVTVRATGPGGTPLPSPGGPVSAMDFEFTLDQHARITRIEPRPHHTEPQDLAPALAVGSQVPDFVLPDAEGFPVALEAASYSATVVVFTCNPCPWALGWHHRIQQAGRDYSDRDVRLLHINSNDPAVSPKDSLEASRERVARGDFDGPYLVDENQRVARAWGARHTPDVFILDNAGIVVYHGAPDASVDREELDADWLRAGIDAALAGKPAKIAETEPVGCTIKWTL</sequence>
<dbReference type="GO" id="GO:0016491">
    <property type="term" value="F:oxidoreductase activity"/>
    <property type="evidence" value="ECO:0007669"/>
    <property type="project" value="InterPro"/>
</dbReference>
<name>A0A9X2IS56_9MICO</name>
<keyword evidence="3" id="KW-1185">Reference proteome</keyword>
<dbReference type="CDD" id="cd02969">
    <property type="entry name" value="PRX_like1"/>
    <property type="match status" value="1"/>
</dbReference>
<gene>
    <name evidence="2" type="ORF">NB037_01885</name>
</gene>
<dbReference type="InterPro" id="IPR036249">
    <property type="entry name" value="Thioredoxin-like_sf"/>
</dbReference>
<dbReference type="GO" id="GO:0016209">
    <property type="term" value="F:antioxidant activity"/>
    <property type="evidence" value="ECO:0007669"/>
    <property type="project" value="InterPro"/>
</dbReference>
<dbReference type="Proteomes" id="UP001155240">
    <property type="component" value="Unassembled WGS sequence"/>
</dbReference>
<evidence type="ECO:0000259" key="1">
    <source>
        <dbReference type="PROSITE" id="PS51352"/>
    </source>
</evidence>
<dbReference type="PANTHER" id="PTHR43640">
    <property type="entry name" value="OS07G0260300 PROTEIN"/>
    <property type="match status" value="1"/>
</dbReference>
<dbReference type="Gene3D" id="3.40.30.10">
    <property type="entry name" value="Glutaredoxin"/>
    <property type="match status" value="1"/>
</dbReference>
<dbReference type="RefSeq" id="WP_251943122.1">
    <property type="nucleotide sequence ID" value="NZ_JAMRYM010000003.1"/>
</dbReference>
<feature type="domain" description="Thioredoxin" evidence="1">
    <location>
        <begin position="131"/>
        <end position="283"/>
    </location>
</feature>
<organism evidence="2 3">
    <name type="scientific">Rathayibacter rubneri</name>
    <dbReference type="NCBI Taxonomy" id="2950106"/>
    <lineage>
        <taxon>Bacteria</taxon>
        <taxon>Bacillati</taxon>
        <taxon>Actinomycetota</taxon>
        <taxon>Actinomycetes</taxon>
        <taxon>Micrococcales</taxon>
        <taxon>Microbacteriaceae</taxon>
        <taxon>Rathayibacter</taxon>
    </lineage>
</organism>
<proteinExistence type="predicted"/>
<dbReference type="InterPro" id="IPR000866">
    <property type="entry name" value="AhpC/TSA"/>
</dbReference>
<dbReference type="Pfam" id="PF00578">
    <property type="entry name" value="AhpC-TSA"/>
    <property type="match status" value="1"/>
</dbReference>
<evidence type="ECO:0000313" key="3">
    <source>
        <dbReference type="Proteomes" id="UP001155240"/>
    </source>
</evidence>
<dbReference type="SUPFAM" id="SSF52833">
    <property type="entry name" value="Thioredoxin-like"/>
    <property type="match status" value="1"/>
</dbReference>
<dbReference type="InterPro" id="IPR047262">
    <property type="entry name" value="PRX-like1"/>
</dbReference>
<dbReference type="PROSITE" id="PS51352">
    <property type="entry name" value="THIOREDOXIN_2"/>
    <property type="match status" value="1"/>
</dbReference>
<dbReference type="AlphaFoldDB" id="A0A9X2IS56"/>
<dbReference type="PANTHER" id="PTHR43640:SF1">
    <property type="entry name" value="THIOREDOXIN-DEPENDENT PEROXIREDOXIN"/>
    <property type="match status" value="1"/>
</dbReference>
<evidence type="ECO:0000313" key="2">
    <source>
        <dbReference type="EMBL" id="MCM6761158.1"/>
    </source>
</evidence>
<accession>A0A9X2IS56</accession>
<reference evidence="2" key="1">
    <citation type="submission" date="2022-06" db="EMBL/GenBank/DDBJ databases">
        <title>Whole genome shotgun sequencing (WGS) of Rathayibacter sp. ZW T2_19, isolated from stored onions (Allium cepa).</title>
        <authorList>
            <person name="Stoll D.A."/>
            <person name="Huch M."/>
        </authorList>
    </citation>
    <scope>NUCLEOTIDE SEQUENCE</scope>
    <source>
        <strain evidence="2">ZW T2_19</strain>
    </source>
</reference>
<comment type="caution">
    <text evidence="2">The sequence shown here is derived from an EMBL/GenBank/DDBJ whole genome shotgun (WGS) entry which is preliminary data.</text>
</comment>
<dbReference type="InterPro" id="IPR013766">
    <property type="entry name" value="Thioredoxin_domain"/>
</dbReference>
<dbReference type="EMBL" id="JAMRYM010000003">
    <property type="protein sequence ID" value="MCM6761158.1"/>
    <property type="molecule type" value="Genomic_DNA"/>
</dbReference>